<reference evidence="5 6" key="1">
    <citation type="submission" date="2018-08" db="EMBL/GenBank/DDBJ databases">
        <title>The multiple taxonomic identification of Sphingomonas gilva.</title>
        <authorList>
            <person name="Zhu D."/>
            <person name="Zheng S."/>
        </authorList>
    </citation>
    <scope>NUCLEOTIDE SEQUENCE [LARGE SCALE GENOMIC DNA]</scope>
    <source>
        <strain evidence="5 6">ZDH117</strain>
    </source>
</reference>
<keyword evidence="6" id="KW-1185">Reference proteome</keyword>
<proteinExistence type="predicted"/>
<organism evidence="5 6">
    <name type="scientific">Sphingomonas gilva</name>
    <dbReference type="NCBI Taxonomy" id="2305907"/>
    <lineage>
        <taxon>Bacteria</taxon>
        <taxon>Pseudomonadati</taxon>
        <taxon>Pseudomonadota</taxon>
        <taxon>Alphaproteobacteria</taxon>
        <taxon>Sphingomonadales</taxon>
        <taxon>Sphingomonadaceae</taxon>
        <taxon>Sphingomonas</taxon>
    </lineage>
</organism>
<accession>A0A396RZY7</accession>
<dbReference type="AlphaFoldDB" id="A0A396RZY7"/>
<dbReference type="OrthoDB" id="288504at2"/>
<evidence type="ECO:0000256" key="2">
    <source>
        <dbReference type="ARBA" id="ARBA00022679"/>
    </source>
</evidence>
<dbReference type="Proteomes" id="UP000266693">
    <property type="component" value="Unassembled WGS sequence"/>
</dbReference>
<evidence type="ECO:0000259" key="4">
    <source>
        <dbReference type="Pfam" id="PF04577"/>
    </source>
</evidence>
<keyword evidence="1" id="KW-0328">Glycosyltransferase</keyword>
<dbReference type="EMBL" id="QWLV01000008">
    <property type="protein sequence ID" value="RHW16665.1"/>
    <property type="molecule type" value="Genomic_DNA"/>
</dbReference>
<keyword evidence="3" id="KW-0325">Glycoprotein</keyword>
<evidence type="ECO:0000313" key="6">
    <source>
        <dbReference type="Proteomes" id="UP000266693"/>
    </source>
</evidence>
<evidence type="ECO:0000256" key="3">
    <source>
        <dbReference type="ARBA" id="ARBA00023180"/>
    </source>
</evidence>
<evidence type="ECO:0000256" key="1">
    <source>
        <dbReference type="ARBA" id="ARBA00022676"/>
    </source>
</evidence>
<dbReference type="InterPro" id="IPR007657">
    <property type="entry name" value="Glycosyltransferase_61"/>
</dbReference>
<feature type="domain" description="Glycosyltransferase 61 catalytic" evidence="4">
    <location>
        <begin position="103"/>
        <end position="272"/>
    </location>
</feature>
<dbReference type="PANTHER" id="PTHR20961">
    <property type="entry name" value="GLYCOSYLTRANSFERASE"/>
    <property type="match status" value="1"/>
</dbReference>
<evidence type="ECO:0000313" key="5">
    <source>
        <dbReference type="EMBL" id="RHW16665.1"/>
    </source>
</evidence>
<sequence>MTDTQSIRQALIAWNGAEVLDEFEPLDYVCHPLETREIGPVRILRSGLLARRGMLVPGSIHAYAHRQREARLRAIAGTILRSARRLPGGRTYTIAHSDWSRGFFHWITEAVPRMIRARAADPDCVLLLPHFPKISDVQRETVAAMNFPVIEPLPAGGTFIVDRLRFVTVPPRKGEFDPADLAAIRDHLRTRFGVSTPARRRIYVTRRDAFARKVANEDALVALLSRRGFETVSAETLPFAEQVRLFGSAEALVSIHGAGLTNMLWMPSGGAVLEFAKRRFPHDFAPVRRSNLLNPSYARMAPLVGHRYAAIICDPVDPQATARVADLVVDIDATRQALDRLAL</sequence>
<comment type="caution">
    <text evidence="5">The sequence shown here is derived from an EMBL/GenBank/DDBJ whole genome shotgun (WGS) entry which is preliminary data.</text>
</comment>
<dbReference type="RefSeq" id="WP_118864977.1">
    <property type="nucleotide sequence ID" value="NZ_QWLV01000008.1"/>
</dbReference>
<protein>
    <submittedName>
        <fullName evidence="5">Glycosyltransferase family 61 protein</fullName>
    </submittedName>
</protein>
<dbReference type="GO" id="GO:0016757">
    <property type="term" value="F:glycosyltransferase activity"/>
    <property type="evidence" value="ECO:0007669"/>
    <property type="project" value="UniProtKB-KW"/>
</dbReference>
<keyword evidence="2 5" id="KW-0808">Transferase</keyword>
<gene>
    <name evidence="5" type="ORF">D1610_14840</name>
</gene>
<name>A0A396RZY7_9SPHN</name>
<dbReference type="InterPro" id="IPR049625">
    <property type="entry name" value="Glyco_transf_61_cat"/>
</dbReference>
<dbReference type="Pfam" id="PF04577">
    <property type="entry name" value="Glyco_transf_61"/>
    <property type="match status" value="1"/>
</dbReference>